<keyword evidence="19" id="KW-0539">Nucleus</keyword>
<name>A0A0D1X505_9EURO</name>
<reference evidence="28 29" key="1">
    <citation type="submission" date="2015-01" db="EMBL/GenBank/DDBJ databases">
        <title>The Genome Sequence of Exophiala sideris CBS121828.</title>
        <authorList>
            <consortium name="The Broad Institute Genomics Platform"/>
            <person name="Cuomo C."/>
            <person name="de Hoog S."/>
            <person name="Gorbushina A."/>
            <person name="Stielow B."/>
            <person name="Teixiera M."/>
            <person name="Abouelleil A."/>
            <person name="Chapman S.B."/>
            <person name="Priest M."/>
            <person name="Young S.K."/>
            <person name="Wortman J."/>
            <person name="Nusbaum C."/>
            <person name="Birren B."/>
        </authorList>
    </citation>
    <scope>NUCLEOTIDE SEQUENCE [LARGE SCALE GENOMIC DNA]</scope>
    <source>
        <strain evidence="28 29">CBS 121828</strain>
    </source>
</reference>
<comment type="cofactor">
    <cofactor evidence="1">
        <name>FMN</name>
        <dbReference type="ChEBI" id="CHEBI:58210"/>
    </cofactor>
</comment>
<evidence type="ECO:0000256" key="5">
    <source>
        <dbReference type="ARBA" id="ARBA00012376"/>
    </source>
</evidence>
<dbReference type="GO" id="GO:0008270">
    <property type="term" value="F:zinc ion binding"/>
    <property type="evidence" value="ECO:0007669"/>
    <property type="project" value="UniProtKB-KW"/>
</dbReference>
<protein>
    <recommendedName>
        <fullName evidence="6">tRNA-dihydrouridine(47) synthase [NAD(P)(+)]</fullName>
        <ecNumber evidence="5">1.3.1.89</ecNumber>
    </recommendedName>
    <alternativeName>
        <fullName evidence="20">tRNA-dihydrouridine synthase 3</fullName>
    </alternativeName>
</protein>
<comment type="function">
    <text evidence="21">Catalyzes the synthesis of dihydrouridine, a modified base found in the D-loop of most tRNAs. Specifically modifies U47 in cytoplasmic tRNAs. Catalyzes the synthesis of dihydrouridine in some mRNAs, thereby affecting their translation.</text>
</comment>
<evidence type="ECO:0000256" key="7">
    <source>
        <dbReference type="ARBA" id="ARBA00022490"/>
    </source>
</evidence>
<feature type="domain" description="DUS-like FMN-binding" evidence="27">
    <location>
        <begin position="343"/>
        <end position="553"/>
    </location>
</feature>
<dbReference type="Pfam" id="PF01207">
    <property type="entry name" value="Dus"/>
    <property type="match status" value="2"/>
</dbReference>
<evidence type="ECO:0000256" key="1">
    <source>
        <dbReference type="ARBA" id="ARBA00001917"/>
    </source>
</evidence>
<dbReference type="GO" id="GO:0003723">
    <property type="term" value="F:RNA binding"/>
    <property type="evidence" value="ECO:0007669"/>
    <property type="project" value="TreeGrafter"/>
</dbReference>
<keyword evidence="18" id="KW-0520">NAD</keyword>
<evidence type="ECO:0000313" key="29">
    <source>
        <dbReference type="Proteomes" id="UP000053599"/>
    </source>
</evidence>
<sequence length="756" mass="85194">MAEISSDQAQPLMNGGSDVHPATSDALHTAVAQAQSPAKRKADDIAAVDSKLDDRDDKRRRGAAPVKEDYLIKAQDDVLEPRPTKDEADDDAAEAFHHQDRQPTGQMFSKNKRREKKTGQNKARDFGSSRDEVGLCSTRVHKPEFSPDPCTFGDKCRYEHNIRKYLQEHKREDLTTFNGLCPVWETKGRCPVGWKCRFVRSHSKEVDRDDGQKELVLLEDEERMAKYSQTSTEEEEAGVANILTPQQRVQLTKKKISTPKSDKFLKFLETQSQNSNTQGRGQRDTQVGPENGSMRNSSSPEPGFGETEANGDTKRDARASFQDPPLRPSEKRRLYFGVETPVLAPLTTQGNLPYRRLCTSLGAVFTYSEMAMSLPILQGQKSEWALMKAHESDVQPPTFTLKNGENIVYDYKQSQDLCFGAQIAANKPWLAIKATEVLTTLLPKGLRVVDLNVGCPIDLVYRDGAGSALMDTPPKLEKMLRGMNAVSGETPVTVKIRTGTKNKQPTAQKLVERLVLGSEQSRRVPCGVAAITLHGRTREQRYTKSADWDYITETATLIKKLNEKADALADTVHEPDERDLPNGHQRSRNGNVFFVGNGDVYSYEHYYDHINHAKVDGVMAARGALIKPWLFEEIAAGQYLDKSSSERLQLIERFCRYGLEAWGSDEIGVGQTRRFLLEWLSFACRYVPVGLLEYLPPNIQDRPPRYRGRNELETLMASDDFQDWIKLSEMFLGPAHKDFRFEPKHKSNAYDTQAEG</sequence>
<dbReference type="GO" id="GO:0006397">
    <property type="term" value="P:mRNA processing"/>
    <property type="evidence" value="ECO:0007669"/>
    <property type="project" value="UniProtKB-KW"/>
</dbReference>
<keyword evidence="10" id="KW-0507">mRNA processing</keyword>
<keyword evidence="9" id="KW-0288">FMN</keyword>
<evidence type="ECO:0000256" key="21">
    <source>
        <dbReference type="ARBA" id="ARBA00045934"/>
    </source>
</evidence>
<feature type="region of interest" description="Disordered" evidence="26">
    <location>
        <begin position="270"/>
        <end position="332"/>
    </location>
</feature>
<feature type="compositionally biased region" description="Polar residues" evidence="26">
    <location>
        <begin position="270"/>
        <end position="280"/>
    </location>
</feature>
<dbReference type="HOGENOM" id="CLU_013299_7_0_1"/>
<feature type="domain" description="DUS-like FMN-binding" evidence="27">
    <location>
        <begin position="590"/>
        <end position="653"/>
    </location>
</feature>
<comment type="catalytic activity">
    <reaction evidence="22">
        <text>5,6-dihydrouridine(47) in tRNA + NAD(+) = uridine(47) in tRNA + NADH + H(+)</text>
        <dbReference type="Rhea" id="RHEA:53364"/>
        <dbReference type="Rhea" id="RHEA-COMP:13539"/>
        <dbReference type="Rhea" id="RHEA-COMP:13540"/>
        <dbReference type="ChEBI" id="CHEBI:15378"/>
        <dbReference type="ChEBI" id="CHEBI:57540"/>
        <dbReference type="ChEBI" id="CHEBI:57945"/>
        <dbReference type="ChEBI" id="CHEBI:65315"/>
        <dbReference type="ChEBI" id="CHEBI:74443"/>
        <dbReference type="EC" id="1.3.1.89"/>
    </reaction>
    <physiologicalReaction direction="right-to-left" evidence="22">
        <dbReference type="Rhea" id="RHEA:53366"/>
    </physiologicalReaction>
</comment>
<dbReference type="GO" id="GO:0005737">
    <property type="term" value="C:cytoplasm"/>
    <property type="evidence" value="ECO:0007669"/>
    <property type="project" value="UniProtKB-SubCell"/>
</dbReference>
<dbReference type="PANTHER" id="PTHR45846:SF1">
    <property type="entry name" value="TRNA-DIHYDROURIDINE(47) SYNTHASE [NAD(P)(+)]-LIKE"/>
    <property type="match status" value="1"/>
</dbReference>
<evidence type="ECO:0000256" key="12">
    <source>
        <dbReference type="ARBA" id="ARBA00022723"/>
    </source>
</evidence>
<keyword evidence="17" id="KW-0560">Oxidoreductase</keyword>
<evidence type="ECO:0000256" key="3">
    <source>
        <dbReference type="ARBA" id="ARBA00004496"/>
    </source>
</evidence>
<evidence type="ECO:0000256" key="4">
    <source>
        <dbReference type="ARBA" id="ARBA00005451"/>
    </source>
</evidence>
<dbReference type="PANTHER" id="PTHR45846">
    <property type="entry name" value="TRNA-DIHYDROURIDINE(47) SYNTHASE [NAD(P)(+)]-LIKE"/>
    <property type="match status" value="1"/>
</dbReference>
<feature type="compositionally biased region" description="Basic and acidic residues" evidence="26">
    <location>
        <begin position="40"/>
        <end position="59"/>
    </location>
</feature>
<dbReference type="Gene3D" id="4.10.1000.10">
    <property type="entry name" value="Zinc finger, CCCH-type"/>
    <property type="match status" value="1"/>
</dbReference>
<evidence type="ECO:0000256" key="13">
    <source>
        <dbReference type="ARBA" id="ARBA00022737"/>
    </source>
</evidence>
<keyword evidence="11" id="KW-0819">tRNA processing</keyword>
<evidence type="ECO:0000259" key="27">
    <source>
        <dbReference type="Pfam" id="PF01207"/>
    </source>
</evidence>
<evidence type="ECO:0000256" key="2">
    <source>
        <dbReference type="ARBA" id="ARBA00004123"/>
    </source>
</evidence>
<evidence type="ECO:0000256" key="18">
    <source>
        <dbReference type="ARBA" id="ARBA00023027"/>
    </source>
</evidence>
<evidence type="ECO:0000256" key="15">
    <source>
        <dbReference type="ARBA" id="ARBA00022833"/>
    </source>
</evidence>
<dbReference type="InterPro" id="IPR035587">
    <property type="entry name" value="DUS-like_FMN-bd"/>
</dbReference>
<dbReference type="AlphaFoldDB" id="A0A0D1X505"/>
<dbReference type="Pfam" id="PF25585">
    <property type="entry name" value="zf-CCCH_DUS3L"/>
    <property type="match status" value="2"/>
</dbReference>
<feature type="region of interest" description="Disordered" evidence="26">
    <location>
        <begin position="1"/>
        <end position="130"/>
    </location>
</feature>
<organism evidence="28 29">
    <name type="scientific">Exophiala sideris</name>
    <dbReference type="NCBI Taxonomy" id="1016849"/>
    <lineage>
        <taxon>Eukaryota</taxon>
        <taxon>Fungi</taxon>
        <taxon>Dikarya</taxon>
        <taxon>Ascomycota</taxon>
        <taxon>Pezizomycotina</taxon>
        <taxon>Eurotiomycetes</taxon>
        <taxon>Chaetothyriomycetidae</taxon>
        <taxon>Chaetothyriales</taxon>
        <taxon>Herpotrichiellaceae</taxon>
        <taxon>Exophiala</taxon>
    </lineage>
</organism>
<evidence type="ECO:0000256" key="14">
    <source>
        <dbReference type="ARBA" id="ARBA00022771"/>
    </source>
</evidence>
<dbReference type="GO" id="GO:0050660">
    <property type="term" value="F:flavin adenine dinucleotide binding"/>
    <property type="evidence" value="ECO:0007669"/>
    <property type="project" value="InterPro"/>
</dbReference>
<comment type="similarity">
    <text evidence="4">Belongs to the Dus family. Dus3 subfamily.</text>
</comment>
<evidence type="ECO:0000256" key="11">
    <source>
        <dbReference type="ARBA" id="ARBA00022694"/>
    </source>
</evidence>
<comment type="subcellular location">
    <subcellularLocation>
        <location evidence="3">Cytoplasm</location>
    </subcellularLocation>
    <subcellularLocation>
        <location evidence="2">Nucleus</location>
    </subcellularLocation>
</comment>
<comment type="catalytic activity">
    <reaction evidence="24">
        <text>a 5,6-dihydrouridine in mRNA + NADP(+) = a uridine in mRNA + NADPH + H(+)</text>
        <dbReference type="Rhea" id="RHEA:69855"/>
        <dbReference type="Rhea" id="RHEA-COMP:14658"/>
        <dbReference type="Rhea" id="RHEA-COMP:17789"/>
        <dbReference type="ChEBI" id="CHEBI:15378"/>
        <dbReference type="ChEBI" id="CHEBI:57783"/>
        <dbReference type="ChEBI" id="CHEBI:58349"/>
        <dbReference type="ChEBI" id="CHEBI:65315"/>
        <dbReference type="ChEBI" id="CHEBI:74443"/>
    </reaction>
    <physiologicalReaction direction="right-to-left" evidence="24">
        <dbReference type="Rhea" id="RHEA:69857"/>
    </physiologicalReaction>
</comment>
<dbReference type="FunFam" id="3.20.20.70:FF:000145">
    <property type="entry name" value="tRNA-dihydrouridine(47) synthase [NAD(P)(+)]"/>
    <property type="match status" value="1"/>
</dbReference>
<dbReference type="GO" id="GO:0102265">
    <property type="term" value="F:tRNA-dihydrouridine47 synthase activity"/>
    <property type="evidence" value="ECO:0007669"/>
    <property type="project" value="UniProtKB-EC"/>
</dbReference>
<evidence type="ECO:0000256" key="23">
    <source>
        <dbReference type="ARBA" id="ARBA00048342"/>
    </source>
</evidence>
<feature type="compositionally biased region" description="Polar residues" evidence="26">
    <location>
        <begin position="1"/>
        <end position="11"/>
    </location>
</feature>
<dbReference type="PROSITE" id="PS01136">
    <property type="entry name" value="UPF0034"/>
    <property type="match status" value="1"/>
</dbReference>
<dbReference type="EC" id="1.3.1.89" evidence="5"/>
<feature type="compositionally biased region" description="Basic and acidic residues" evidence="26">
    <location>
        <begin position="66"/>
        <end position="86"/>
    </location>
</feature>
<evidence type="ECO:0000256" key="6">
    <source>
        <dbReference type="ARBA" id="ARBA00022143"/>
    </source>
</evidence>
<evidence type="ECO:0000256" key="19">
    <source>
        <dbReference type="ARBA" id="ARBA00023242"/>
    </source>
</evidence>
<gene>
    <name evidence="28" type="ORF">PV11_04835</name>
</gene>
<keyword evidence="15" id="KW-0862">Zinc</keyword>
<dbReference type="EMBL" id="KN846952">
    <property type="protein sequence ID" value="KIV82751.1"/>
    <property type="molecule type" value="Genomic_DNA"/>
</dbReference>
<evidence type="ECO:0000256" key="8">
    <source>
        <dbReference type="ARBA" id="ARBA00022630"/>
    </source>
</evidence>
<evidence type="ECO:0000313" key="28">
    <source>
        <dbReference type="EMBL" id="KIV82751.1"/>
    </source>
</evidence>
<dbReference type="InterPro" id="IPR018517">
    <property type="entry name" value="tRNA_hU_synthase_CS"/>
</dbReference>
<evidence type="ECO:0000256" key="24">
    <source>
        <dbReference type="ARBA" id="ARBA00049447"/>
    </source>
</evidence>
<keyword evidence="14" id="KW-0863">Zinc-finger</keyword>
<keyword evidence="7" id="KW-0963">Cytoplasm</keyword>
<dbReference type="Proteomes" id="UP000053599">
    <property type="component" value="Unassembled WGS sequence"/>
</dbReference>
<proteinExistence type="inferred from homology"/>
<dbReference type="GO" id="GO:0005634">
    <property type="term" value="C:nucleus"/>
    <property type="evidence" value="ECO:0007669"/>
    <property type="project" value="UniProtKB-SubCell"/>
</dbReference>
<dbReference type="Gene3D" id="3.20.20.70">
    <property type="entry name" value="Aldolase class I"/>
    <property type="match status" value="1"/>
</dbReference>
<dbReference type="OrthoDB" id="259935at2759"/>
<keyword evidence="13" id="KW-0677">Repeat</keyword>
<dbReference type="CDD" id="cd02801">
    <property type="entry name" value="DUS_like_FMN"/>
    <property type="match status" value="1"/>
</dbReference>
<comment type="catalytic activity">
    <reaction evidence="25">
        <text>5,6-dihydrouridine(47) in tRNA + NADP(+) = uridine(47) in tRNA + NADPH + H(+)</text>
        <dbReference type="Rhea" id="RHEA:53360"/>
        <dbReference type="Rhea" id="RHEA-COMP:13539"/>
        <dbReference type="Rhea" id="RHEA-COMP:13540"/>
        <dbReference type="ChEBI" id="CHEBI:15378"/>
        <dbReference type="ChEBI" id="CHEBI:57783"/>
        <dbReference type="ChEBI" id="CHEBI:58349"/>
        <dbReference type="ChEBI" id="CHEBI:65315"/>
        <dbReference type="ChEBI" id="CHEBI:74443"/>
        <dbReference type="EC" id="1.3.1.89"/>
    </reaction>
    <physiologicalReaction direction="right-to-left" evidence="25">
        <dbReference type="Rhea" id="RHEA:53362"/>
    </physiologicalReaction>
</comment>
<accession>A0A0D1X505</accession>
<evidence type="ECO:0000256" key="17">
    <source>
        <dbReference type="ARBA" id="ARBA00023002"/>
    </source>
</evidence>
<keyword evidence="8" id="KW-0285">Flavoprotein</keyword>
<comment type="catalytic activity">
    <reaction evidence="23">
        <text>a 5,6-dihydrouridine in mRNA + NAD(+) = a uridine in mRNA + NADH + H(+)</text>
        <dbReference type="Rhea" id="RHEA:69851"/>
        <dbReference type="Rhea" id="RHEA-COMP:14658"/>
        <dbReference type="Rhea" id="RHEA-COMP:17789"/>
        <dbReference type="ChEBI" id="CHEBI:15378"/>
        <dbReference type="ChEBI" id="CHEBI:57540"/>
        <dbReference type="ChEBI" id="CHEBI:57945"/>
        <dbReference type="ChEBI" id="CHEBI:65315"/>
        <dbReference type="ChEBI" id="CHEBI:74443"/>
    </reaction>
    <physiologicalReaction direction="right-to-left" evidence="23">
        <dbReference type="Rhea" id="RHEA:69853"/>
    </physiologicalReaction>
</comment>
<keyword evidence="16" id="KW-0521">NADP</keyword>
<evidence type="ECO:0000256" key="26">
    <source>
        <dbReference type="SAM" id="MobiDB-lite"/>
    </source>
</evidence>
<evidence type="ECO:0000256" key="25">
    <source>
        <dbReference type="ARBA" id="ARBA00049513"/>
    </source>
</evidence>
<dbReference type="InterPro" id="IPR013785">
    <property type="entry name" value="Aldolase_TIM"/>
</dbReference>
<evidence type="ECO:0000256" key="22">
    <source>
        <dbReference type="ARBA" id="ARBA00048266"/>
    </source>
</evidence>
<keyword evidence="12" id="KW-0479">Metal-binding</keyword>
<dbReference type="SUPFAM" id="SSF51395">
    <property type="entry name" value="FMN-linked oxidoreductases"/>
    <property type="match status" value="1"/>
</dbReference>
<dbReference type="STRING" id="1016849.A0A0D1X505"/>
<evidence type="ECO:0000256" key="9">
    <source>
        <dbReference type="ARBA" id="ARBA00022643"/>
    </source>
</evidence>
<evidence type="ECO:0000256" key="20">
    <source>
        <dbReference type="ARBA" id="ARBA00031322"/>
    </source>
</evidence>
<evidence type="ECO:0000256" key="16">
    <source>
        <dbReference type="ARBA" id="ARBA00022857"/>
    </source>
</evidence>
<evidence type="ECO:0000256" key="10">
    <source>
        <dbReference type="ARBA" id="ARBA00022664"/>
    </source>
</evidence>